<dbReference type="InterPro" id="IPR052988">
    <property type="entry name" value="Oryzine_lactonohydrolase"/>
</dbReference>
<protein>
    <recommendedName>
        <fullName evidence="1">SMP-30/Gluconolactonase/LRE-like region domain-containing protein</fullName>
    </recommendedName>
</protein>
<accession>A0A8H6A0Y0</accession>
<dbReference type="InterPro" id="IPR013658">
    <property type="entry name" value="SGL"/>
</dbReference>
<name>A0A8H6A0Y0_PETAA</name>
<evidence type="ECO:0000259" key="1">
    <source>
        <dbReference type="Pfam" id="PF08450"/>
    </source>
</evidence>
<dbReference type="AlphaFoldDB" id="A0A8H6A0Y0"/>
<gene>
    <name evidence="2" type="ORF">ETB97_004907</name>
</gene>
<reference evidence="2 3" key="1">
    <citation type="submission" date="2019-04" db="EMBL/GenBank/DDBJ databases">
        <title>Aspergillus burnettii sp. nov., novel species from soil in southeast Queensland.</title>
        <authorList>
            <person name="Gilchrist C.L.M."/>
            <person name="Pitt J.I."/>
            <person name="Lange L."/>
            <person name="Lacey H.J."/>
            <person name="Vuong D."/>
            <person name="Midgley D.J."/>
            <person name="Greenfield P."/>
            <person name="Bradbury M."/>
            <person name="Lacey E."/>
            <person name="Busk P.K."/>
            <person name="Pilgaard B."/>
            <person name="Chooi Y.H."/>
            <person name="Piggott A.M."/>
        </authorList>
    </citation>
    <scope>NUCLEOTIDE SEQUENCE [LARGE SCALE GENOMIC DNA]</scope>
    <source>
        <strain evidence="2 3">FRR 5400</strain>
    </source>
</reference>
<dbReference type="PANTHER" id="PTHR47064">
    <property type="entry name" value="PUTATIVE (AFU_ORTHOLOGUE AFUA_1G08990)-RELATED"/>
    <property type="match status" value="1"/>
</dbReference>
<dbReference type="Pfam" id="PF08450">
    <property type="entry name" value="SGL"/>
    <property type="match status" value="1"/>
</dbReference>
<evidence type="ECO:0000313" key="2">
    <source>
        <dbReference type="EMBL" id="KAF5858064.1"/>
    </source>
</evidence>
<dbReference type="PANTHER" id="PTHR47064:SF2">
    <property type="entry name" value="SMP-30_GLUCONOLACTONASE_LRE-LIKE REGION DOMAIN-CONTAINING PROTEIN-RELATED"/>
    <property type="match status" value="1"/>
</dbReference>
<proteinExistence type="predicted"/>
<dbReference type="InterPro" id="IPR011042">
    <property type="entry name" value="6-blade_b-propeller_TolB-like"/>
</dbReference>
<dbReference type="SUPFAM" id="SSF63829">
    <property type="entry name" value="Calcium-dependent phosphotriesterase"/>
    <property type="match status" value="1"/>
</dbReference>
<feature type="domain" description="SMP-30/Gluconolactonase/LRE-like region" evidence="1">
    <location>
        <begin position="194"/>
        <end position="385"/>
    </location>
</feature>
<sequence length="403" mass="44112">MVRTTNIKSIFFTTQALLGRLALEGKPLVEKCGPTGVVCVNDYASALPYHFERSSAEGAGQSLGAVAINSDSGHSWDLIKDASFVVFDRERGLKILGPSPSVEIMFNVSDDVHEAPVYIPSQNRLVFAELAVGHLPLLSVDLNRHPPVLEHFLPDPPIYVPNGAYFKDGLVWFGASGGNHTSGKEFKPSLQTWDPETNESQVWLNNYFGYYFNTIDDLVVHPITGDVWFTDPNTAPQLKTATWRFNPKTRATHIVDDSLHQPDGIGFSPDGKILYIGDSGAYSGSDAPADRGKKDTWNSAGERTIYEYKLSEDYTYPVSKRPLYTAGNGATDGVRCARNGYIVTATGAGLDVIDQTGQLILRVQTSFNAQNFIWTGSNFETIWVTGNGAIGKVEMNLPGQVLL</sequence>
<keyword evidence="3" id="KW-1185">Reference proteome</keyword>
<organism evidence="2 3">
    <name type="scientific">Petromyces alliaceus</name>
    <name type="common">Aspergillus alliaceus</name>
    <dbReference type="NCBI Taxonomy" id="209559"/>
    <lineage>
        <taxon>Eukaryota</taxon>
        <taxon>Fungi</taxon>
        <taxon>Dikarya</taxon>
        <taxon>Ascomycota</taxon>
        <taxon>Pezizomycotina</taxon>
        <taxon>Eurotiomycetes</taxon>
        <taxon>Eurotiomycetidae</taxon>
        <taxon>Eurotiales</taxon>
        <taxon>Aspergillaceae</taxon>
        <taxon>Aspergillus</taxon>
        <taxon>Aspergillus subgen. Circumdati</taxon>
    </lineage>
</organism>
<dbReference type="Proteomes" id="UP000541154">
    <property type="component" value="Unassembled WGS sequence"/>
</dbReference>
<dbReference type="EMBL" id="SPNV01000222">
    <property type="protein sequence ID" value="KAF5858064.1"/>
    <property type="molecule type" value="Genomic_DNA"/>
</dbReference>
<comment type="caution">
    <text evidence="2">The sequence shown here is derived from an EMBL/GenBank/DDBJ whole genome shotgun (WGS) entry which is preliminary data.</text>
</comment>
<dbReference type="Gene3D" id="2.120.10.30">
    <property type="entry name" value="TolB, C-terminal domain"/>
    <property type="match status" value="1"/>
</dbReference>
<evidence type="ECO:0000313" key="3">
    <source>
        <dbReference type="Proteomes" id="UP000541154"/>
    </source>
</evidence>